<evidence type="ECO:0000259" key="7">
    <source>
        <dbReference type="Pfam" id="PF01478"/>
    </source>
</evidence>
<dbReference type="InterPro" id="IPR000045">
    <property type="entry name" value="Prepilin_IV_endopep_pep"/>
</dbReference>
<dbReference type="GO" id="GO:0005886">
    <property type="term" value="C:plasma membrane"/>
    <property type="evidence" value="ECO:0007669"/>
    <property type="project" value="UniProtKB-SubCell"/>
</dbReference>
<protein>
    <submittedName>
        <fullName evidence="8">Putative tight adherance operon protein</fullName>
    </submittedName>
</protein>
<keyword evidence="5 6" id="KW-0472">Membrane</keyword>
<feature type="transmembrane region" description="Helical" evidence="6">
    <location>
        <begin position="56"/>
        <end position="77"/>
    </location>
</feature>
<reference evidence="8 9" key="1">
    <citation type="submission" date="2018-06" db="EMBL/GenBank/DDBJ databases">
        <authorList>
            <consortium name="Pathogen Informatics"/>
            <person name="Doyle S."/>
        </authorList>
    </citation>
    <scope>NUCLEOTIDE SEQUENCE [LARGE SCALE GENOMIC DNA]</scope>
    <source>
        <strain evidence="8 9">NCTC11470</strain>
    </source>
</reference>
<keyword evidence="4 6" id="KW-1133">Transmembrane helix</keyword>
<gene>
    <name evidence="8" type="primary">tadV_2</name>
    <name evidence="8" type="ORF">NCTC11470_02146</name>
</gene>
<keyword evidence="2" id="KW-1003">Cell membrane</keyword>
<dbReference type="GO" id="GO:0004190">
    <property type="term" value="F:aspartic-type endopeptidase activity"/>
    <property type="evidence" value="ECO:0007669"/>
    <property type="project" value="InterPro"/>
</dbReference>
<evidence type="ECO:0000256" key="6">
    <source>
        <dbReference type="SAM" id="Phobius"/>
    </source>
</evidence>
<dbReference type="Proteomes" id="UP000254835">
    <property type="component" value="Unassembled WGS sequence"/>
</dbReference>
<evidence type="ECO:0000256" key="4">
    <source>
        <dbReference type="ARBA" id="ARBA00022989"/>
    </source>
</evidence>
<dbReference type="PANTHER" id="PTHR36506">
    <property type="entry name" value="PREFLAGELLIN PEPTIDASE"/>
    <property type="match status" value="1"/>
</dbReference>
<feature type="transmembrane region" description="Helical" evidence="6">
    <location>
        <begin position="97"/>
        <end position="115"/>
    </location>
</feature>
<accession>A0A380PU75</accession>
<name>A0A380PU75_YERFR</name>
<evidence type="ECO:0000256" key="5">
    <source>
        <dbReference type="ARBA" id="ARBA00023136"/>
    </source>
</evidence>
<evidence type="ECO:0000256" key="2">
    <source>
        <dbReference type="ARBA" id="ARBA00022475"/>
    </source>
</evidence>
<evidence type="ECO:0000313" key="9">
    <source>
        <dbReference type="Proteomes" id="UP000254835"/>
    </source>
</evidence>
<feature type="domain" description="Prepilin type IV endopeptidase peptidase" evidence="7">
    <location>
        <begin position="13"/>
        <end position="108"/>
    </location>
</feature>
<sequence>MLGLFKILLITSLLMQLLAICYSDILHRTVSNRFIITITLNTIALGLTIHNTVNIIIPLCSLLVGYIIFHFNFIGGGDVKLITALLFSLNLQESLDFIIYTAIMGGVVMTIGMLINQVDIKKRGVPYAVAISGGFLLSLFS</sequence>
<organism evidence="8 9">
    <name type="scientific">Yersinia frederiksenii</name>
    <dbReference type="NCBI Taxonomy" id="29484"/>
    <lineage>
        <taxon>Bacteria</taxon>
        <taxon>Pseudomonadati</taxon>
        <taxon>Pseudomonadota</taxon>
        <taxon>Gammaproteobacteria</taxon>
        <taxon>Enterobacterales</taxon>
        <taxon>Yersiniaceae</taxon>
        <taxon>Yersinia</taxon>
    </lineage>
</organism>
<dbReference type="InterPro" id="IPR052218">
    <property type="entry name" value="Preflagellin_Peptidase"/>
</dbReference>
<proteinExistence type="predicted"/>
<evidence type="ECO:0000256" key="1">
    <source>
        <dbReference type="ARBA" id="ARBA00004651"/>
    </source>
</evidence>
<dbReference type="Gene3D" id="1.20.120.1220">
    <property type="match status" value="1"/>
</dbReference>
<dbReference type="Pfam" id="PF01478">
    <property type="entry name" value="Peptidase_A24"/>
    <property type="match status" value="1"/>
</dbReference>
<dbReference type="PANTHER" id="PTHR36506:SF1">
    <property type="entry name" value="PREFLAGELLIN PEPTIDASE"/>
    <property type="match status" value="1"/>
</dbReference>
<comment type="subcellular location">
    <subcellularLocation>
        <location evidence="1">Cell membrane</location>
        <topology evidence="1">Multi-pass membrane protein</topology>
    </subcellularLocation>
</comment>
<feature type="transmembrane region" description="Helical" evidence="6">
    <location>
        <begin position="124"/>
        <end position="140"/>
    </location>
</feature>
<evidence type="ECO:0000313" key="8">
    <source>
        <dbReference type="EMBL" id="SUP77088.1"/>
    </source>
</evidence>
<keyword evidence="3 6" id="KW-0812">Transmembrane</keyword>
<evidence type="ECO:0000256" key="3">
    <source>
        <dbReference type="ARBA" id="ARBA00022692"/>
    </source>
</evidence>
<dbReference type="EMBL" id="UHJA01000001">
    <property type="protein sequence ID" value="SUP77088.1"/>
    <property type="molecule type" value="Genomic_DNA"/>
</dbReference>
<dbReference type="AlphaFoldDB" id="A0A380PU75"/>